<evidence type="ECO:0000259" key="1">
    <source>
        <dbReference type="Pfam" id="PF19054"/>
    </source>
</evidence>
<dbReference type="InterPro" id="IPR043917">
    <property type="entry name" value="DUF5753"/>
</dbReference>
<name>A0A3M2LT57_9ACTN</name>
<dbReference type="SUPFAM" id="SSF47413">
    <property type="entry name" value="lambda repressor-like DNA-binding domains"/>
    <property type="match status" value="1"/>
</dbReference>
<dbReference type="CDD" id="cd00093">
    <property type="entry name" value="HTH_XRE"/>
    <property type="match status" value="1"/>
</dbReference>
<dbReference type="AlphaFoldDB" id="A0A3M2LT57"/>
<reference evidence="2 3" key="1">
    <citation type="submission" date="2018-10" db="EMBL/GenBank/DDBJ databases">
        <title>Isolation from soil.</title>
        <authorList>
            <person name="Hu J."/>
        </authorList>
    </citation>
    <scope>NUCLEOTIDE SEQUENCE [LARGE SCALE GENOMIC DNA]</scope>
    <source>
        <strain evidence="2 3">NEAU-Ht49</strain>
    </source>
</reference>
<keyword evidence="3" id="KW-1185">Reference proteome</keyword>
<comment type="caution">
    <text evidence="2">The sequence shown here is derived from an EMBL/GenBank/DDBJ whole genome shotgun (WGS) entry which is preliminary data.</text>
</comment>
<dbReference type="Proteomes" id="UP000282674">
    <property type="component" value="Unassembled WGS sequence"/>
</dbReference>
<dbReference type="InterPro" id="IPR010982">
    <property type="entry name" value="Lambda_DNA-bd_dom_sf"/>
</dbReference>
<dbReference type="EMBL" id="RFFG01000052">
    <property type="protein sequence ID" value="RMI40597.1"/>
    <property type="molecule type" value="Genomic_DNA"/>
</dbReference>
<feature type="domain" description="DUF5753" evidence="1">
    <location>
        <begin position="90"/>
        <end position="264"/>
    </location>
</feature>
<gene>
    <name evidence="2" type="ORF">EBO15_26070</name>
</gene>
<dbReference type="OrthoDB" id="3355929at2"/>
<evidence type="ECO:0000313" key="2">
    <source>
        <dbReference type="EMBL" id="RMI40597.1"/>
    </source>
</evidence>
<accession>A0A3M2LT57</accession>
<dbReference type="GO" id="GO:0003677">
    <property type="term" value="F:DNA binding"/>
    <property type="evidence" value="ECO:0007669"/>
    <property type="project" value="InterPro"/>
</dbReference>
<evidence type="ECO:0000313" key="3">
    <source>
        <dbReference type="Proteomes" id="UP000282674"/>
    </source>
</evidence>
<dbReference type="Pfam" id="PF19054">
    <property type="entry name" value="DUF5753"/>
    <property type="match status" value="1"/>
</dbReference>
<dbReference type="InterPro" id="IPR001387">
    <property type="entry name" value="Cro/C1-type_HTH"/>
</dbReference>
<protein>
    <submittedName>
        <fullName evidence="2">XRE family transcriptional regulator</fullName>
    </submittedName>
</protein>
<dbReference type="Gene3D" id="1.10.260.40">
    <property type="entry name" value="lambda repressor-like DNA-binding domains"/>
    <property type="match status" value="1"/>
</dbReference>
<dbReference type="RefSeq" id="WP_122197077.1">
    <property type="nucleotide sequence ID" value="NZ_JBHSKC010000005.1"/>
</dbReference>
<sequence>MAANPSPNPKSNMWNFIAWYLRIWRIAHGMTGEDLGRIMKASKATVSRVENGHERLSGTQAMMIDKAANTGGLFTLLVWYASIGHDPEWFAQYVELEQQSSIVRFYGALVVNGLLQTEDYARALAKAGLDADPEKMVLDRMQRQAILLREPAPHMTAILSQNALEWPVGGPHVLRAQLAHLLEMAKLPHVVIRVVPREVGAFPGLTGSFQLISGSGFGEVAYTESPGAGRLVSSPEDVMSYVVRYELISAVALSESASLELIRRILEAIRD</sequence>
<organism evidence="2 3">
    <name type="scientific">Actinomadura harenae</name>
    <dbReference type="NCBI Taxonomy" id="2483351"/>
    <lineage>
        <taxon>Bacteria</taxon>
        <taxon>Bacillati</taxon>
        <taxon>Actinomycetota</taxon>
        <taxon>Actinomycetes</taxon>
        <taxon>Streptosporangiales</taxon>
        <taxon>Thermomonosporaceae</taxon>
        <taxon>Actinomadura</taxon>
    </lineage>
</organism>
<proteinExistence type="predicted"/>